<comment type="caution">
    <text evidence="2">The sequence shown here is derived from an EMBL/GenBank/DDBJ whole genome shotgun (WGS) entry which is preliminary data.</text>
</comment>
<gene>
    <name evidence="2" type="ORF">AW11_00645</name>
</gene>
<evidence type="ECO:0000313" key="2">
    <source>
        <dbReference type="EMBL" id="EXI90787.1"/>
    </source>
</evidence>
<organism evidence="2 3">
    <name type="scientific">Accumulibacter regalis</name>
    <dbReference type="NCBI Taxonomy" id="522306"/>
    <lineage>
        <taxon>Bacteria</taxon>
        <taxon>Pseudomonadati</taxon>
        <taxon>Pseudomonadota</taxon>
        <taxon>Betaproteobacteria</taxon>
        <taxon>Candidatus Accumulibacter</taxon>
    </lineage>
</organism>
<dbReference type="AlphaFoldDB" id="A0A011QN87"/>
<evidence type="ECO:0000256" key="1">
    <source>
        <dbReference type="SAM" id="MobiDB-lite"/>
    </source>
</evidence>
<evidence type="ECO:0000313" key="3">
    <source>
        <dbReference type="Proteomes" id="UP000022141"/>
    </source>
</evidence>
<name>A0A011QN87_ACCRE</name>
<feature type="region of interest" description="Disordered" evidence="1">
    <location>
        <begin position="1"/>
        <end position="26"/>
    </location>
</feature>
<sequence length="61" mass="6580">MEMASALAEREADEQGDGPIVDRMEQRVSGRAGSALVAIITGHFPLLYPARKTNPSKELPT</sequence>
<accession>A0A011QN87</accession>
<dbReference type="Proteomes" id="UP000022141">
    <property type="component" value="Unassembled WGS sequence"/>
</dbReference>
<dbReference type="STRING" id="1454004.AW11_00645"/>
<keyword evidence="3" id="KW-1185">Reference proteome</keyword>
<proteinExistence type="predicted"/>
<protein>
    <submittedName>
        <fullName evidence="2">Uncharacterized protein</fullName>
    </submittedName>
</protein>
<dbReference type="EMBL" id="JEMY01000004">
    <property type="protein sequence ID" value="EXI90787.1"/>
    <property type="molecule type" value="Genomic_DNA"/>
</dbReference>
<reference evidence="2" key="1">
    <citation type="submission" date="2014-02" db="EMBL/GenBank/DDBJ databases">
        <title>Expanding our view of genomic diversity in Candidatus Accumulibacter clades.</title>
        <authorList>
            <person name="Skennerton C.T."/>
            <person name="Barr J.J."/>
            <person name="Slater F.R."/>
            <person name="Bond P.L."/>
            <person name="Tyson G.W."/>
        </authorList>
    </citation>
    <scope>NUCLEOTIDE SEQUENCE [LARGE SCALE GENOMIC DNA]</scope>
</reference>